<dbReference type="GO" id="GO:0031966">
    <property type="term" value="C:mitochondrial membrane"/>
    <property type="evidence" value="ECO:0007669"/>
    <property type="project" value="UniProtKB-SubCell"/>
</dbReference>
<dbReference type="GeneID" id="24120797"/>
<evidence type="ECO:0000256" key="7">
    <source>
        <dbReference type="SAM" id="Phobius"/>
    </source>
</evidence>
<dbReference type="InterPro" id="IPR003319">
    <property type="entry name" value="YMF19-like_N"/>
</dbReference>
<geneLocation type="mitochondrion" evidence="9"/>
<keyword evidence="4 9" id="KW-0496">Mitochondrion</keyword>
<keyword evidence="6" id="KW-0066">ATP synthesis</keyword>
<accession>A0A0E3DBB0</accession>
<name>A0A0E3DBB0_9FLOR</name>
<evidence type="ECO:0000256" key="2">
    <source>
        <dbReference type="ARBA" id="ARBA00022692"/>
    </source>
</evidence>
<reference evidence="9" key="1">
    <citation type="submission" date="2014-02" db="EMBL/GenBank/DDBJ databases">
        <title>Complete mitochondrion genomes reveal florideophycean red algal diversity.</title>
        <authorList>
            <person name="Yang E.C."/>
            <person name="Yoon H.S."/>
        </authorList>
    </citation>
    <scope>NUCLEOTIDE SEQUENCE</scope>
    <source>
        <strain evidence="9">CCAP 1341/1</strain>
    </source>
</reference>
<evidence type="ECO:0000313" key="9">
    <source>
        <dbReference type="EMBL" id="AHX02414.1"/>
    </source>
</evidence>
<dbReference type="AlphaFoldDB" id="A0A0E3DBB0"/>
<evidence type="ECO:0000256" key="1">
    <source>
        <dbReference type="ARBA" id="ARBA00004325"/>
    </source>
</evidence>
<keyword evidence="2 7" id="KW-0812">Transmembrane</keyword>
<evidence type="ECO:0000256" key="4">
    <source>
        <dbReference type="ARBA" id="ARBA00023128"/>
    </source>
</evidence>
<keyword evidence="5 7" id="KW-0472">Membrane</keyword>
<keyword evidence="3 7" id="KW-1133">Transmembrane helix</keyword>
<dbReference type="RefSeq" id="YP_009131078.1">
    <property type="nucleotide sequence ID" value="NC_026843.1"/>
</dbReference>
<organism evidence="9">
    <name type="scientific">Asparagopsis taxiformis</name>
    <dbReference type="NCBI Taxonomy" id="260499"/>
    <lineage>
        <taxon>Eukaryota</taxon>
        <taxon>Rhodophyta</taxon>
        <taxon>Florideophyceae</taxon>
        <taxon>Rhodymeniophycidae</taxon>
        <taxon>Bonnemaisoniales</taxon>
        <taxon>Bonnemaisoniaceae</taxon>
        <taxon>Asparagopsis</taxon>
    </lineage>
</organism>
<proteinExistence type="predicted"/>
<dbReference type="Pfam" id="PF02326">
    <property type="entry name" value="YMF19"/>
    <property type="match status" value="1"/>
</dbReference>
<dbReference type="GO" id="GO:0006754">
    <property type="term" value="P:ATP biosynthetic process"/>
    <property type="evidence" value="ECO:0007669"/>
    <property type="project" value="UniProtKB-KW"/>
</dbReference>
<gene>
    <name evidence="9" type="primary">atp8</name>
    <name evidence="9" type="ORF">Atax.mt.33</name>
</gene>
<evidence type="ECO:0000256" key="5">
    <source>
        <dbReference type="ARBA" id="ARBA00023136"/>
    </source>
</evidence>
<comment type="subcellular location">
    <subcellularLocation>
        <location evidence="1">Mitochondrion membrane</location>
    </subcellularLocation>
</comment>
<sequence length="138" mass="16390">MPQLDQIIIFPQIFWLFLVFTTFYIILTHYLLPLFVKSIKLRKQVIELNTLESAKVLESLSHNQDLLQKSLFHELQSIKNIIDNNNFLYISLEQNFFLQAIDKKIGNMLYDSLLYCDEQVLESIFLECKVLNLNFKLN</sequence>
<evidence type="ECO:0000256" key="3">
    <source>
        <dbReference type="ARBA" id="ARBA00022989"/>
    </source>
</evidence>
<evidence type="ECO:0000256" key="6">
    <source>
        <dbReference type="ARBA" id="ARBA00023310"/>
    </source>
</evidence>
<dbReference type="EMBL" id="KJ398158">
    <property type="protein sequence ID" value="AHX02414.1"/>
    <property type="molecule type" value="Genomic_DNA"/>
</dbReference>
<evidence type="ECO:0000259" key="8">
    <source>
        <dbReference type="Pfam" id="PF02326"/>
    </source>
</evidence>
<feature type="domain" description="ATP synthase YMF19-like N-terminal" evidence="8">
    <location>
        <begin position="2"/>
        <end position="75"/>
    </location>
</feature>
<feature type="transmembrane region" description="Helical" evidence="7">
    <location>
        <begin position="12"/>
        <end position="36"/>
    </location>
</feature>
<protein>
    <submittedName>
        <fullName evidence="9">ATP synthase F0 subunit 8</fullName>
    </submittedName>
</protein>